<dbReference type="InterPro" id="IPR053147">
    <property type="entry name" value="Hsp_HslJ-like"/>
</dbReference>
<dbReference type="EMBL" id="OY726395">
    <property type="protein sequence ID" value="CAJ1582292.1"/>
    <property type="molecule type" value="Genomic_DNA"/>
</dbReference>
<dbReference type="InterPro" id="IPR038670">
    <property type="entry name" value="HslJ-like_sf"/>
</dbReference>
<dbReference type="Gene3D" id="2.40.128.270">
    <property type="match status" value="1"/>
</dbReference>
<evidence type="ECO:0000313" key="3">
    <source>
        <dbReference type="EMBL" id="CAJ1582292.1"/>
    </source>
</evidence>
<gene>
    <name evidence="3" type="ORF">MU0050_002008</name>
</gene>
<feature type="chain" id="PRO_5046064632" evidence="1">
    <location>
        <begin position="23"/>
        <end position="147"/>
    </location>
</feature>
<reference evidence="3 4" key="1">
    <citation type="submission" date="2023-08" db="EMBL/GenBank/DDBJ databases">
        <authorList>
            <person name="Folkvardsen B D."/>
            <person name="Norman A."/>
        </authorList>
    </citation>
    <scope>NUCLEOTIDE SEQUENCE [LARGE SCALE GENOMIC DNA]</scope>
    <source>
        <strain evidence="3 4">Mu0050</strain>
    </source>
</reference>
<feature type="domain" description="DUF306" evidence="2">
    <location>
        <begin position="28"/>
        <end position="142"/>
    </location>
</feature>
<keyword evidence="4" id="KW-1185">Reference proteome</keyword>
<accession>A0ABM9MD59</accession>
<evidence type="ECO:0000313" key="4">
    <source>
        <dbReference type="Proteomes" id="UP001190466"/>
    </source>
</evidence>
<evidence type="ECO:0000256" key="1">
    <source>
        <dbReference type="SAM" id="SignalP"/>
    </source>
</evidence>
<organism evidence="3 4">
    <name type="scientific">[Mycobacterium] wendilense</name>
    <dbReference type="NCBI Taxonomy" id="3064284"/>
    <lineage>
        <taxon>Bacteria</taxon>
        <taxon>Bacillati</taxon>
        <taxon>Actinomycetota</taxon>
        <taxon>Actinomycetes</taxon>
        <taxon>Mycobacteriales</taxon>
        <taxon>Mycobacteriaceae</taxon>
        <taxon>Mycolicibacter</taxon>
    </lineage>
</organism>
<sequence>MRTTASAAMIFLTALAPLVACGSEPAPRTLTGTKWQLTSIQSMADAESTAVPDPSKFTVEFGADGTASFQLDCNRGTGSYTAEPGADGNSGTLTFGPIGVTQMFCPQPSLDQRVTSSLEHVRTYLFDGDQLHLSKLADGGILSWRPA</sequence>
<dbReference type="InterPro" id="IPR005184">
    <property type="entry name" value="DUF306_Meta_HslJ"/>
</dbReference>
<proteinExistence type="predicted"/>
<dbReference type="RefSeq" id="WP_316516376.1">
    <property type="nucleotide sequence ID" value="NZ_OY726395.1"/>
</dbReference>
<dbReference type="Proteomes" id="UP001190466">
    <property type="component" value="Chromosome"/>
</dbReference>
<name>A0ABM9MD59_9MYCO</name>
<dbReference type="Pfam" id="PF03724">
    <property type="entry name" value="META"/>
    <property type="match status" value="1"/>
</dbReference>
<feature type="signal peptide" evidence="1">
    <location>
        <begin position="1"/>
        <end position="22"/>
    </location>
</feature>
<dbReference type="PANTHER" id="PTHR35535:SF2">
    <property type="entry name" value="DUF306 DOMAIN-CONTAINING PROTEIN"/>
    <property type="match status" value="1"/>
</dbReference>
<dbReference type="PANTHER" id="PTHR35535">
    <property type="entry name" value="HEAT SHOCK PROTEIN HSLJ"/>
    <property type="match status" value="1"/>
</dbReference>
<protein>
    <submittedName>
        <fullName evidence="3">META domain-containing protein</fullName>
    </submittedName>
</protein>
<keyword evidence="1" id="KW-0732">Signal</keyword>
<evidence type="ECO:0000259" key="2">
    <source>
        <dbReference type="Pfam" id="PF03724"/>
    </source>
</evidence>